<dbReference type="GeneID" id="25314178"/>
<dbReference type="AlphaFoldDB" id="A0A0F4Z1F1"/>
<gene>
    <name evidence="2" type="ORF">T310_1827</name>
</gene>
<proteinExistence type="predicted"/>
<dbReference type="Proteomes" id="UP000053958">
    <property type="component" value="Unassembled WGS sequence"/>
</dbReference>
<feature type="region of interest" description="Disordered" evidence="1">
    <location>
        <begin position="254"/>
        <end position="313"/>
    </location>
</feature>
<evidence type="ECO:0000313" key="3">
    <source>
        <dbReference type="Proteomes" id="UP000053958"/>
    </source>
</evidence>
<evidence type="ECO:0000313" key="2">
    <source>
        <dbReference type="EMBL" id="KKA24175.1"/>
    </source>
</evidence>
<comment type="caution">
    <text evidence="2">The sequence shown here is derived from an EMBL/GenBank/DDBJ whole genome shotgun (WGS) entry which is preliminary data.</text>
</comment>
<evidence type="ECO:0000256" key="1">
    <source>
        <dbReference type="SAM" id="MobiDB-lite"/>
    </source>
</evidence>
<reference evidence="2 3" key="1">
    <citation type="submission" date="2015-04" db="EMBL/GenBank/DDBJ databases">
        <authorList>
            <person name="Heijne W.H."/>
            <person name="Fedorova N.D."/>
            <person name="Nierman W.C."/>
            <person name="Vollebregt A.W."/>
            <person name="Zhao Z."/>
            <person name="Wu L."/>
            <person name="Kumar M."/>
            <person name="Stam H."/>
            <person name="van den Berg M.A."/>
            <person name="Pel H.J."/>
        </authorList>
    </citation>
    <scope>NUCLEOTIDE SEQUENCE [LARGE SCALE GENOMIC DNA]</scope>
    <source>
        <strain evidence="2 3">CBS 393.64</strain>
    </source>
</reference>
<organism evidence="2 3">
    <name type="scientific">Rasamsonia emersonii (strain ATCC 16479 / CBS 393.64 / IMI 116815)</name>
    <dbReference type="NCBI Taxonomy" id="1408163"/>
    <lineage>
        <taxon>Eukaryota</taxon>
        <taxon>Fungi</taxon>
        <taxon>Dikarya</taxon>
        <taxon>Ascomycota</taxon>
        <taxon>Pezizomycotina</taxon>
        <taxon>Eurotiomycetes</taxon>
        <taxon>Eurotiomycetidae</taxon>
        <taxon>Eurotiales</taxon>
        <taxon>Trichocomaceae</taxon>
        <taxon>Rasamsonia</taxon>
    </lineage>
</organism>
<dbReference type="STRING" id="1408163.A0A0F4Z1F1"/>
<keyword evidence="3" id="KW-1185">Reference proteome</keyword>
<sequence length="313" mass="34558">MVHSLPLTGFVVIVLVIKWLWKWFSSQASTTRSKGDEYDATRMPPYPSEPIKGREKFHITMGLRKLDEWNWLTVDKNYMKEHEVRDALLRDERENVFQCLPESKEACAEALEDVVNFLCKRFPGMFEQKKRGSDTEIHNKKTGEKFVFGSNNTMEPLEIAVRLTMEDLSILMKNDEGEYYLERQSVSCGLEGAGPDWMDDLPPAWACTAMARKDWPFSEQIHVPFDARIADGALQLLSGDPPAGRGLVVDALPAGRTDGAGAQPVAGRHSHPTGATDVSAAAPDGSAAIQCQDDTDDAERAAAARGAESGDGD</sequence>
<protein>
    <submittedName>
        <fullName evidence="2">Uncharacterized protein</fullName>
    </submittedName>
</protein>
<accession>A0A0F4Z1F1</accession>
<dbReference type="Pfam" id="PF11927">
    <property type="entry name" value="HODM_asu-like"/>
    <property type="match status" value="1"/>
</dbReference>
<dbReference type="EMBL" id="LASV01000073">
    <property type="protein sequence ID" value="KKA24175.1"/>
    <property type="molecule type" value="Genomic_DNA"/>
</dbReference>
<dbReference type="RefSeq" id="XP_013330787.1">
    <property type="nucleotide sequence ID" value="XM_013475333.1"/>
</dbReference>
<name>A0A0F4Z1F1_RASE3</name>
<dbReference type="InterPro" id="IPR021848">
    <property type="entry name" value="HODM_asu-like"/>
</dbReference>
<dbReference type="OrthoDB" id="5043642at2759"/>